<feature type="domain" description="Thioesterase" evidence="2">
    <location>
        <begin position="18"/>
        <end position="230"/>
    </location>
</feature>
<dbReference type="GO" id="GO:0008610">
    <property type="term" value="P:lipid biosynthetic process"/>
    <property type="evidence" value="ECO:0007669"/>
    <property type="project" value="TreeGrafter"/>
</dbReference>
<evidence type="ECO:0000256" key="1">
    <source>
        <dbReference type="ARBA" id="ARBA00007169"/>
    </source>
</evidence>
<dbReference type="Proteomes" id="UP001282288">
    <property type="component" value="Unassembled WGS sequence"/>
</dbReference>
<dbReference type="PANTHER" id="PTHR11487">
    <property type="entry name" value="THIOESTERASE"/>
    <property type="match status" value="1"/>
</dbReference>
<evidence type="ECO:0000313" key="6">
    <source>
        <dbReference type="Proteomes" id="UP001282288"/>
    </source>
</evidence>
<comment type="caution">
    <text evidence="3">The sequence shown here is derived from an EMBL/GenBank/DDBJ whole genome shotgun (WGS) entry which is preliminary data.</text>
</comment>
<dbReference type="GeneID" id="69808811"/>
<organism evidence="3 6">
    <name type="scientific">Streptomyces acidiscabies</name>
    <dbReference type="NCBI Taxonomy" id="42234"/>
    <lineage>
        <taxon>Bacteria</taxon>
        <taxon>Bacillati</taxon>
        <taxon>Actinomycetota</taxon>
        <taxon>Actinomycetes</taxon>
        <taxon>Kitasatosporales</taxon>
        <taxon>Streptomycetaceae</taxon>
        <taxon>Streptomyces</taxon>
    </lineage>
</organism>
<protein>
    <submittedName>
        <fullName evidence="3">Alpha/beta fold hydrolase</fullName>
    </submittedName>
</protein>
<dbReference type="InterPro" id="IPR012223">
    <property type="entry name" value="TEII"/>
</dbReference>
<gene>
    <name evidence="3" type="ORF">PV399_25055</name>
    <name evidence="4" type="ORF">PV666_26790</name>
</gene>
<evidence type="ECO:0000259" key="2">
    <source>
        <dbReference type="Pfam" id="PF00975"/>
    </source>
</evidence>
<dbReference type="SUPFAM" id="SSF53474">
    <property type="entry name" value="alpha/beta-Hydrolases"/>
    <property type="match status" value="1"/>
</dbReference>
<dbReference type="Pfam" id="PF00975">
    <property type="entry name" value="Thioesterase"/>
    <property type="match status" value="1"/>
</dbReference>
<dbReference type="GO" id="GO:0016787">
    <property type="term" value="F:hydrolase activity"/>
    <property type="evidence" value="ECO:0007669"/>
    <property type="project" value="UniProtKB-KW"/>
</dbReference>
<proteinExistence type="inferred from homology"/>
<evidence type="ECO:0000313" key="3">
    <source>
        <dbReference type="EMBL" id="MDX2962961.1"/>
    </source>
</evidence>
<name>A0AAP6EI06_9ACTN</name>
<dbReference type="Proteomes" id="UP001272987">
    <property type="component" value="Unassembled WGS sequence"/>
</dbReference>
<keyword evidence="3" id="KW-0378">Hydrolase</keyword>
<dbReference type="EMBL" id="JARAWC010000018">
    <property type="protein sequence ID" value="MDX2962961.1"/>
    <property type="molecule type" value="Genomic_DNA"/>
</dbReference>
<dbReference type="PANTHER" id="PTHR11487:SF0">
    <property type="entry name" value="S-ACYL FATTY ACID SYNTHASE THIOESTERASE, MEDIUM CHAIN"/>
    <property type="match status" value="1"/>
</dbReference>
<comment type="similarity">
    <text evidence="1">Belongs to the thioesterase family.</text>
</comment>
<dbReference type="AlphaFoldDB" id="A0AAP6EI06"/>
<accession>A0AAP6EI06</accession>
<evidence type="ECO:0000313" key="4">
    <source>
        <dbReference type="EMBL" id="MDX3021472.1"/>
    </source>
</evidence>
<dbReference type="RefSeq" id="WP_010356050.1">
    <property type="nucleotide sequence ID" value="NZ_BCMK01000018.1"/>
</dbReference>
<evidence type="ECO:0000313" key="5">
    <source>
        <dbReference type="Proteomes" id="UP001272987"/>
    </source>
</evidence>
<sequence length="237" mass="25437">MGGVWLRRYHEAAHGAVRLVCFPFAGGSANYFLGLSRLLAPDVQVLAVQYPGRQDRRHEPCVESVPALADGVVGELPADGDGADIALFGHSMGALVAFETALRRAPAHLFVSGAVARPYRPGRPVTEEDVLAHLREMGGTDARLFANPELQRLVLPVLRADYQAVAAYDPPGAVRLPCPVTALIGDRDPRTTPLEAATWRGRTDAAFDLQVLPGGHFYLDACQERVAGIVTGALARR</sequence>
<dbReference type="InterPro" id="IPR029058">
    <property type="entry name" value="AB_hydrolase_fold"/>
</dbReference>
<dbReference type="EMBL" id="JARAWP010000016">
    <property type="protein sequence ID" value="MDX3021472.1"/>
    <property type="molecule type" value="Genomic_DNA"/>
</dbReference>
<dbReference type="InterPro" id="IPR001031">
    <property type="entry name" value="Thioesterase"/>
</dbReference>
<keyword evidence="5" id="KW-1185">Reference proteome</keyword>
<dbReference type="Gene3D" id="3.40.50.1820">
    <property type="entry name" value="alpha/beta hydrolase"/>
    <property type="match status" value="1"/>
</dbReference>
<reference evidence="3 5" key="1">
    <citation type="journal article" date="2023" name="Microb. Genom.">
        <title>Mesoterricola silvestris gen. nov., sp. nov., Mesoterricola sediminis sp. nov., Geothrix oryzae sp. nov., Geothrix edaphica sp. nov., Geothrix rubra sp. nov., and Geothrix limicola sp. nov., six novel members of Acidobacteriota isolated from soils.</title>
        <authorList>
            <person name="Weisberg A.J."/>
            <person name="Pearce E."/>
            <person name="Kramer C.G."/>
            <person name="Chang J.H."/>
            <person name="Clarke C.R."/>
        </authorList>
    </citation>
    <scope>NUCLEOTIDE SEQUENCE</scope>
    <source>
        <strain evidence="4 5">NB05-1H</strain>
        <strain evidence="3">NRRL_B-16521</strain>
    </source>
</reference>